<dbReference type="PANTHER" id="PTHR35680">
    <property type="entry name" value="NFAT ACTIVATION MOLECULE 1"/>
    <property type="match status" value="1"/>
</dbReference>
<feature type="non-terminal residue" evidence="3">
    <location>
        <position position="234"/>
    </location>
</feature>
<dbReference type="GO" id="GO:0050861">
    <property type="term" value="P:positive regulation of B cell receptor signaling pathway"/>
    <property type="evidence" value="ECO:0007669"/>
    <property type="project" value="InterPro"/>
</dbReference>
<dbReference type="GO" id="GO:0001819">
    <property type="term" value="P:positive regulation of cytokine production"/>
    <property type="evidence" value="ECO:0007669"/>
    <property type="project" value="InterPro"/>
</dbReference>
<evidence type="ECO:0000313" key="3">
    <source>
        <dbReference type="EMBL" id="AFP09812.1"/>
    </source>
</evidence>
<evidence type="ECO:0000256" key="2">
    <source>
        <dbReference type="SAM" id="SignalP"/>
    </source>
</evidence>
<feature type="transmembrane region" description="Helical" evidence="1">
    <location>
        <begin position="135"/>
        <end position="157"/>
    </location>
</feature>
<keyword evidence="1" id="KW-1133">Transmembrane helix</keyword>
<dbReference type="PANTHER" id="PTHR35680:SF1">
    <property type="entry name" value="NFAT ACTIVATION MOLECULE 1"/>
    <property type="match status" value="1"/>
</dbReference>
<evidence type="ECO:0000256" key="1">
    <source>
        <dbReference type="SAM" id="Phobius"/>
    </source>
</evidence>
<dbReference type="AlphaFoldDB" id="V9LC46"/>
<reference evidence="3" key="1">
    <citation type="journal article" date="2014" name="Nature">
        <title>Elephant shark genome provides unique insights into gnathostome evolution.</title>
        <authorList>
            <consortium name="International Elephant Shark Genome Sequencing Consortium"/>
            <person name="Venkatesh B."/>
            <person name="Lee A.P."/>
            <person name="Ravi V."/>
            <person name="Maurya A.K."/>
            <person name="Lian M.M."/>
            <person name="Swann J.B."/>
            <person name="Ohta Y."/>
            <person name="Flajnik M.F."/>
            <person name="Sutoh Y."/>
            <person name="Kasahara M."/>
            <person name="Hoon S."/>
            <person name="Gangu V."/>
            <person name="Roy S.W."/>
            <person name="Irimia M."/>
            <person name="Korzh V."/>
            <person name="Kondrychyn I."/>
            <person name="Lim Z.W."/>
            <person name="Tay B.H."/>
            <person name="Tohari S."/>
            <person name="Kong K.W."/>
            <person name="Ho S."/>
            <person name="Lorente-Galdos B."/>
            <person name="Quilez J."/>
            <person name="Marques-Bonet T."/>
            <person name="Raney B.J."/>
            <person name="Ingham P.W."/>
            <person name="Tay A."/>
            <person name="Hillier L.W."/>
            <person name="Minx P."/>
            <person name="Boehm T."/>
            <person name="Wilson R.K."/>
            <person name="Brenner S."/>
            <person name="Warren W.C."/>
        </authorList>
    </citation>
    <scope>NUCLEOTIDE SEQUENCE</scope>
    <source>
        <tissue evidence="3">Intestine</tissue>
    </source>
</reference>
<dbReference type="Gene3D" id="2.60.40.10">
    <property type="entry name" value="Immunoglobulins"/>
    <property type="match status" value="1"/>
</dbReference>
<dbReference type="InterPro" id="IPR036179">
    <property type="entry name" value="Ig-like_dom_sf"/>
</dbReference>
<keyword evidence="2" id="KW-0732">Signal</keyword>
<feature type="signal peptide" evidence="2">
    <location>
        <begin position="1"/>
        <end position="18"/>
    </location>
</feature>
<dbReference type="GO" id="GO:0050853">
    <property type="term" value="P:B cell receptor signaling pathway"/>
    <property type="evidence" value="ECO:0007669"/>
    <property type="project" value="TreeGrafter"/>
</dbReference>
<dbReference type="GO" id="GO:0004888">
    <property type="term" value="F:transmembrane signaling receptor activity"/>
    <property type="evidence" value="ECO:0007669"/>
    <property type="project" value="InterPro"/>
</dbReference>
<proteinExistence type="evidence at transcript level"/>
<keyword evidence="1" id="KW-0812">Transmembrane</keyword>
<dbReference type="InterPro" id="IPR013783">
    <property type="entry name" value="Ig-like_fold"/>
</dbReference>
<dbReference type="SUPFAM" id="SSF48726">
    <property type="entry name" value="Immunoglobulin"/>
    <property type="match status" value="1"/>
</dbReference>
<dbReference type="EMBL" id="JW877295">
    <property type="protein sequence ID" value="AFP09812.1"/>
    <property type="molecule type" value="mRNA"/>
</dbReference>
<feature type="chain" id="PRO_5004778898" evidence="2">
    <location>
        <begin position="19"/>
        <end position="234"/>
    </location>
</feature>
<accession>V9LC46</accession>
<sequence length="234" mass="25484">MAPGSLLCLCLTLYLCHGEGNLHCNVTVTRSTAIIVTLTNEDVMIPCDLHCNNIPNTSVASNANQVYCRTRGQIQNIGSTTKPLNCVIKNSQPSDSGTYYCEGNAKGIPPKGPGKYLLVREKGYVEPRPSLTLRYLLQSLTVTLAIYSVAATVTVLIKRRVCFRSKCRVNSGRGSKAEGAVADVVEPRGSLRRSRSEEQVECYTSLQLHEASLYNVLHPGTTPTPTPTRTPSRT</sequence>
<dbReference type="GO" id="GO:0045121">
    <property type="term" value="C:membrane raft"/>
    <property type="evidence" value="ECO:0007669"/>
    <property type="project" value="TreeGrafter"/>
</dbReference>
<name>V9LC46_CALMI</name>
<protein>
    <submittedName>
        <fullName evidence="3">NFAT activation molecule 1-like protein</fullName>
    </submittedName>
</protein>
<keyword evidence="1" id="KW-0472">Membrane</keyword>
<dbReference type="GO" id="GO:0045577">
    <property type="term" value="P:regulation of B cell differentiation"/>
    <property type="evidence" value="ECO:0007669"/>
    <property type="project" value="InterPro"/>
</dbReference>
<dbReference type="InterPro" id="IPR033549">
    <property type="entry name" value="NFAM1"/>
</dbReference>
<organism evidence="3">
    <name type="scientific">Callorhinchus milii</name>
    <name type="common">Ghost shark</name>
    <dbReference type="NCBI Taxonomy" id="7868"/>
    <lineage>
        <taxon>Eukaryota</taxon>
        <taxon>Metazoa</taxon>
        <taxon>Chordata</taxon>
        <taxon>Craniata</taxon>
        <taxon>Vertebrata</taxon>
        <taxon>Chondrichthyes</taxon>
        <taxon>Holocephali</taxon>
        <taxon>Chimaeriformes</taxon>
        <taxon>Callorhinchidae</taxon>
        <taxon>Callorhinchus</taxon>
    </lineage>
</organism>